<evidence type="ECO:0000313" key="1">
    <source>
        <dbReference type="EMBL" id="KAJ8432126.1"/>
    </source>
</evidence>
<organism evidence="1 2">
    <name type="scientific">Carnegiea gigantea</name>
    <dbReference type="NCBI Taxonomy" id="171969"/>
    <lineage>
        <taxon>Eukaryota</taxon>
        <taxon>Viridiplantae</taxon>
        <taxon>Streptophyta</taxon>
        <taxon>Embryophyta</taxon>
        <taxon>Tracheophyta</taxon>
        <taxon>Spermatophyta</taxon>
        <taxon>Magnoliopsida</taxon>
        <taxon>eudicotyledons</taxon>
        <taxon>Gunneridae</taxon>
        <taxon>Pentapetalae</taxon>
        <taxon>Caryophyllales</taxon>
        <taxon>Cactineae</taxon>
        <taxon>Cactaceae</taxon>
        <taxon>Cactoideae</taxon>
        <taxon>Echinocereeae</taxon>
        <taxon>Carnegiea</taxon>
    </lineage>
</organism>
<comment type="caution">
    <text evidence="1">The sequence shown here is derived from an EMBL/GenBank/DDBJ whole genome shotgun (WGS) entry which is preliminary data.</text>
</comment>
<keyword evidence="2" id="KW-1185">Reference proteome</keyword>
<dbReference type="AlphaFoldDB" id="A0A9Q1JWC8"/>
<proteinExistence type="predicted"/>
<protein>
    <submittedName>
        <fullName evidence="1">Uncharacterized protein</fullName>
    </submittedName>
</protein>
<accession>A0A9Q1JWC8</accession>
<reference evidence="1" key="1">
    <citation type="submission" date="2022-04" db="EMBL/GenBank/DDBJ databases">
        <title>Carnegiea gigantea Genome sequencing and assembly v2.</title>
        <authorList>
            <person name="Copetti D."/>
            <person name="Sanderson M.J."/>
            <person name="Burquez A."/>
            <person name="Wojciechowski M.F."/>
        </authorList>
    </citation>
    <scope>NUCLEOTIDE SEQUENCE</scope>
    <source>
        <strain evidence="1">SGP5-SGP5p</strain>
        <tissue evidence="1">Aerial part</tissue>
    </source>
</reference>
<gene>
    <name evidence="1" type="ORF">Cgig2_027708</name>
</gene>
<dbReference type="Proteomes" id="UP001153076">
    <property type="component" value="Unassembled WGS sequence"/>
</dbReference>
<sequence>MKSHTTNKLTIRLDILNPRGILKRGTLSYLKGTLGQEMRVPGEVLLKLKSKNLNVEYFLLPRLDISTSETTLKVISSPTSGNHSGTGIVHFYSGRDKKIDVNFAGNVLALSTTIDTRDWIINTGVIDHVRTAKPRVLHAQTWVKLPSGQTAQVICIGQVHLHNGL</sequence>
<evidence type="ECO:0000313" key="2">
    <source>
        <dbReference type="Proteomes" id="UP001153076"/>
    </source>
</evidence>
<name>A0A9Q1JWC8_9CARY</name>
<dbReference type="EMBL" id="JAKOGI010000632">
    <property type="protein sequence ID" value="KAJ8432126.1"/>
    <property type="molecule type" value="Genomic_DNA"/>
</dbReference>